<proteinExistence type="predicted"/>
<gene>
    <name evidence="1" type="ORF">HMF8227_01830</name>
</gene>
<dbReference type="OrthoDB" id="278693at2"/>
<accession>A0A2S2E3U1</accession>
<name>A0A2S2E3U1_9ALTE</name>
<dbReference type="EMBL" id="CP029347">
    <property type="protein sequence ID" value="AWL12303.1"/>
    <property type="molecule type" value="Genomic_DNA"/>
</dbReference>
<evidence type="ECO:0008006" key="3">
    <source>
        <dbReference type="Google" id="ProtNLM"/>
    </source>
</evidence>
<reference evidence="1 2" key="1">
    <citation type="submission" date="2018-05" db="EMBL/GenBank/DDBJ databases">
        <title>Salinimonas sp. HMF8227 Genome sequencing and assembly.</title>
        <authorList>
            <person name="Kang H."/>
            <person name="Kang J."/>
            <person name="Cha I."/>
            <person name="Kim H."/>
            <person name="Joh K."/>
        </authorList>
    </citation>
    <scope>NUCLEOTIDE SEQUENCE [LARGE SCALE GENOMIC DNA]</scope>
    <source>
        <strain evidence="1 2">HMF8227</strain>
    </source>
</reference>
<evidence type="ECO:0000313" key="1">
    <source>
        <dbReference type="EMBL" id="AWL12303.1"/>
    </source>
</evidence>
<dbReference type="Proteomes" id="UP000245728">
    <property type="component" value="Chromosome"/>
</dbReference>
<organism evidence="1 2">
    <name type="scientific">Saliniradius amylolyticus</name>
    <dbReference type="NCBI Taxonomy" id="2183582"/>
    <lineage>
        <taxon>Bacteria</taxon>
        <taxon>Pseudomonadati</taxon>
        <taxon>Pseudomonadota</taxon>
        <taxon>Gammaproteobacteria</taxon>
        <taxon>Alteromonadales</taxon>
        <taxon>Alteromonadaceae</taxon>
        <taxon>Saliniradius</taxon>
    </lineage>
</organism>
<sequence>MQVENLRDILHWTEVYHRRLSDYLQECADKQSSERVKLLLEYLSEHEGHLSELFEAFEAQSELKTLNTWCYEYLDKNPIQLAGEEDIPLNEASTQEVMRTIAAQHDQVTGLYRYLLARANIPSNIELLERLLALEEHEVMRMMHGANRWEDS</sequence>
<evidence type="ECO:0000313" key="2">
    <source>
        <dbReference type="Proteomes" id="UP000245728"/>
    </source>
</evidence>
<dbReference type="KEGG" id="salh:HMF8227_01830"/>
<dbReference type="AlphaFoldDB" id="A0A2S2E3U1"/>
<protein>
    <recommendedName>
        <fullName evidence="3">ATPase</fullName>
    </recommendedName>
</protein>
<keyword evidence="2" id="KW-1185">Reference proteome</keyword>
<dbReference type="RefSeq" id="WP_109339890.1">
    <property type="nucleotide sequence ID" value="NZ_CP029347.1"/>
</dbReference>